<dbReference type="EMBL" id="JAMOIL010000008">
    <property type="protein sequence ID" value="MCM0620176.1"/>
    <property type="molecule type" value="Genomic_DNA"/>
</dbReference>
<dbReference type="GO" id="GO:0005886">
    <property type="term" value="C:plasma membrane"/>
    <property type="evidence" value="ECO:0007669"/>
    <property type="project" value="UniProtKB-SubCell"/>
</dbReference>
<evidence type="ECO:0000256" key="6">
    <source>
        <dbReference type="SAM" id="Phobius"/>
    </source>
</evidence>
<keyword evidence="9" id="KW-1185">Reference proteome</keyword>
<organism evidence="8 9">
    <name type="scientific">Nocardioides bruguierae</name>
    <dbReference type="NCBI Taxonomy" id="2945102"/>
    <lineage>
        <taxon>Bacteria</taxon>
        <taxon>Bacillati</taxon>
        <taxon>Actinomycetota</taxon>
        <taxon>Actinomycetes</taxon>
        <taxon>Propionibacteriales</taxon>
        <taxon>Nocardioidaceae</taxon>
        <taxon>Nocardioides</taxon>
    </lineage>
</organism>
<protein>
    <submittedName>
        <fullName evidence="8">DUF202 domain-containing protein</fullName>
    </submittedName>
</protein>
<gene>
    <name evidence="8" type="ORF">M8330_07690</name>
</gene>
<reference evidence="8" key="1">
    <citation type="submission" date="2022-05" db="EMBL/GenBank/DDBJ databases">
        <authorList>
            <person name="Tuo L."/>
        </authorList>
    </citation>
    <scope>NUCLEOTIDE SEQUENCE</scope>
    <source>
        <strain evidence="8">BSK12Z-4</strain>
    </source>
</reference>
<evidence type="ECO:0000256" key="2">
    <source>
        <dbReference type="ARBA" id="ARBA00022475"/>
    </source>
</evidence>
<evidence type="ECO:0000313" key="9">
    <source>
        <dbReference type="Proteomes" id="UP001139485"/>
    </source>
</evidence>
<keyword evidence="2" id="KW-1003">Cell membrane</keyword>
<keyword evidence="3 6" id="KW-0812">Transmembrane</keyword>
<feature type="transmembrane region" description="Helical" evidence="6">
    <location>
        <begin position="97"/>
        <end position="118"/>
    </location>
</feature>
<dbReference type="Proteomes" id="UP001139485">
    <property type="component" value="Unassembled WGS sequence"/>
</dbReference>
<name>A0A9X2D6P9_9ACTN</name>
<dbReference type="PANTHER" id="PTHR34187">
    <property type="entry name" value="FGR18P"/>
    <property type="match status" value="1"/>
</dbReference>
<sequence length="119" mass="12606">MQRWPRWVYGEGEDPDYRFTLANERTFLAWIRTALALIAGAVAVRALDLGLPGWATQALAGVLAVLGMAGGVVAWLRWARGERAMRSNAPLPDNRAGLGLTGGVVLVAAVVVVVLVAVA</sequence>
<proteinExistence type="predicted"/>
<evidence type="ECO:0000313" key="8">
    <source>
        <dbReference type="EMBL" id="MCM0620176.1"/>
    </source>
</evidence>
<evidence type="ECO:0000256" key="3">
    <source>
        <dbReference type="ARBA" id="ARBA00022692"/>
    </source>
</evidence>
<comment type="caution">
    <text evidence="8">The sequence shown here is derived from an EMBL/GenBank/DDBJ whole genome shotgun (WGS) entry which is preliminary data.</text>
</comment>
<evidence type="ECO:0000256" key="5">
    <source>
        <dbReference type="ARBA" id="ARBA00023136"/>
    </source>
</evidence>
<dbReference type="AlphaFoldDB" id="A0A9X2D6P9"/>
<dbReference type="PANTHER" id="PTHR34187:SF2">
    <property type="entry name" value="DUF202 DOMAIN-CONTAINING PROTEIN"/>
    <property type="match status" value="1"/>
</dbReference>
<evidence type="ECO:0000259" key="7">
    <source>
        <dbReference type="Pfam" id="PF02656"/>
    </source>
</evidence>
<keyword evidence="4 6" id="KW-1133">Transmembrane helix</keyword>
<dbReference type="Pfam" id="PF02656">
    <property type="entry name" value="DUF202"/>
    <property type="match status" value="1"/>
</dbReference>
<dbReference type="RefSeq" id="WP_250053030.1">
    <property type="nucleotide sequence ID" value="NZ_JAMJPH010000009.1"/>
</dbReference>
<feature type="domain" description="DUF202" evidence="7">
    <location>
        <begin position="18"/>
        <end position="83"/>
    </location>
</feature>
<keyword evidence="5 6" id="KW-0472">Membrane</keyword>
<feature type="transmembrane region" description="Helical" evidence="6">
    <location>
        <begin position="53"/>
        <end position="76"/>
    </location>
</feature>
<evidence type="ECO:0000256" key="1">
    <source>
        <dbReference type="ARBA" id="ARBA00004651"/>
    </source>
</evidence>
<feature type="transmembrane region" description="Helical" evidence="6">
    <location>
        <begin position="27"/>
        <end position="47"/>
    </location>
</feature>
<dbReference type="InterPro" id="IPR003807">
    <property type="entry name" value="DUF202"/>
</dbReference>
<dbReference type="InterPro" id="IPR052053">
    <property type="entry name" value="IM_YidH-like"/>
</dbReference>
<evidence type="ECO:0000256" key="4">
    <source>
        <dbReference type="ARBA" id="ARBA00022989"/>
    </source>
</evidence>
<accession>A0A9X2D6P9</accession>
<comment type="subcellular location">
    <subcellularLocation>
        <location evidence="1">Cell membrane</location>
        <topology evidence="1">Multi-pass membrane protein</topology>
    </subcellularLocation>
</comment>